<dbReference type="Pfam" id="PF21027">
    <property type="entry name" value="Sde0182_C"/>
    <property type="match status" value="1"/>
</dbReference>
<dbReference type="Proteomes" id="UP000655287">
    <property type="component" value="Unassembled WGS sequence"/>
</dbReference>
<keyword evidence="6" id="KW-1185">Reference proteome</keyword>
<dbReference type="Gene3D" id="2.60.40.10">
    <property type="entry name" value="Immunoglobulins"/>
    <property type="match status" value="2"/>
</dbReference>
<dbReference type="InterPro" id="IPR011483">
    <property type="entry name" value="Sde182_NH-like"/>
</dbReference>
<dbReference type="GO" id="GO:0005886">
    <property type="term" value="C:plasma membrane"/>
    <property type="evidence" value="ECO:0007669"/>
    <property type="project" value="TreeGrafter"/>
</dbReference>
<dbReference type="EMBL" id="BOOU01000093">
    <property type="protein sequence ID" value="GII81262.1"/>
    <property type="molecule type" value="Genomic_DNA"/>
</dbReference>
<reference evidence="5" key="1">
    <citation type="submission" date="2021-01" db="EMBL/GenBank/DDBJ databases">
        <title>Whole genome shotgun sequence of Sphaerisporangium rufum NBRC 109079.</title>
        <authorList>
            <person name="Komaki H."/>
            <person name="Tamura T."/>
        </authorList>
    </citation>
    <scope>NUCLEOTIDE SEQUENCE</scope>
    <source>
        <strain evidence="5">NBRC 109079</strain>
    </source>
</reference>
<name>A0A919RC39_9ACTN</name>
<comment type="caution">
    <text evidence="5">The sequence shown here is derived from an EMBL/GenBank/DDBJ whole genome shotgun (WGS) entry which is preliminary data.</text>
</comment>
<dbReference type="GO" id="GO:0016799">
    <property type="term" value="F:hydrolase activity, hydrolyzing N-glycosyl compounds"/>
    <property type="evidence" value="ECO:0007669"/>
    <property type="project" value="InterPro"/>
</dbReference>
<feature type="domain" description="Ig-like" evidence="4">
    <location>
        <begin position="267"/>
        <end position="347"/>
    </location>
</feature>
<evidence type="ECO:0000313" key="5">
    <source>
        <dbReference type="EMBL" id="GII81262.1"/>
    </source>
</evidence>
<dbReference type="InterPro" id="IPR050958">
    <property type="entry name" value="Cell_Adh-Cytoskel_Orgn"/>
</dbReference>
<feature type="signal peptide" evidence="3">
    <location>
        <begin position="1"/>
        <end position="34"/>
    </location>
</feature>
<dbReference type="Gene3D" id="3.90.245.10">
    <property type="entry name" value="Ribonucleoside hydrolase-like"/>
    <property type="match status" value="1"/>
</dbReference>
<protein>
    <recommendedName>
        <fullName evidence="4">Ig-like domain-containing protein</fullName>
    </recommendedName>
</protein>
<dbReference type="InterPro" id="IPR036179">
    <property type="entry name" value="Ig-like_dom_sf"/>
</dbReference>
<dbReference type="PANTHER" id="PTHR45080">
    <property type="entry name" value="CONTACTIN 5"/>
    <property type="match status" value="1"/>
</dbReference>
<dbReference type="GO" id="GO:0005975">
    <property type="term" value="P:carbohydrate metabolic process"/>
    <property type="evidence" value="ECO:0007669"/>
    <property type="project" value="UniProtKB-ARBA"/>
</dbReference>
<dbReference type="InterPro" id="IPR003599">
    <property type="entry name" value="Ig_sub"/>
</dbReference>
<feature type="chain" id="PRO_5038381409" description="Ig-like domain-containing protein" evidence="3">
    <location>
        <begin position="35"/>
        <end position="774"/>
    </location>
</feature>
<dbReference type="AlphaFoldDB" id="A0A919RC39"/>
<dbReference type="SMART" id="SM00409">
    <property type="entry name" value="IG"/>
    <property type="match status" value="1"/>
</dbReference>
<dbReference type="Pfam" id="PF13927">
    <property type="entry name" value="Ig_3"/>
    <property type="match status" value="1"/>
</dbReference>
<evidence type="ECO:0000256" key="3">
    <source>
        <dbReference type="SAM" id="SignalP"/>
    </source>
</evidence>
<sequence>MRLILRPGAVGSRLRRGAVAVAALALAGGAAVTAATPAGAVTAVTWGAPAGISGPADVGTAGTLVRAANLTRSGASSDVDTTVNGVTFTRSPYTGATTTLPGGDTLVTSDGGRAGAYDGFGGGTAPFSALPAAYQTLLRSGHYNDGDTATADTTARSTLTLRNLSPGTRYLFQVWVNDYRLNNLGQNNPGLGTVVSDGAGGVTLEHNVNNALGGVGQHVSGTFTADATTKAITFTGANSGADTSSPSATAIVNAYQLRSLDGGSGAPAITGQPQGATVTVGGSVTFSVTATGAAPLSYQWRKDGGAIAGATGSSYTIGNAQQSHAGSYTVVVTNPAGSVTSAPATLTVSTAPPSTGRPRVIALTDGEVDDRSTMIRFLHYTSDFDVAGIVQTNSRYQKSGHSGEKWIEAQLANYAKVLPNLRRHNPGYPDASALQSVVRVGNENSADLNVAPPAMATKNTPGEQLIIRTLLDGDPRPVHITVWGGANTVASALWTLKTSYSAADFQRAVRKARIYCIWYQDGGGQWIEDNIREAYINEAYRWDNVWDYGSLSGPSPDHVKAYMTSSWLNTNVKSGHGPLGAMYPQSFVSEGDTPSFLHEIANGLDAHEDYTLGGWGGRSIVEDPASKPGHLTDSTISDDGDRNKMYWRWVPAAQNDFAARMDWDVASSYSGANHQPKAEVAGGLRRTVSPGQVVTLDASASTDPDGNALGYQWWQYADADSAAAKVTINNPTSRNGASFTVPNEPGRQMHIIVEVTDNGSPALTSYRRIIFTVG</sequence>
<dbReference type="PROSITE" id="PS50835">
    <property type="entry name" value="IG_LIKE"/>
    <property type="match status" value="1"/>
</dbReference>
<evidence type="ECO:0000259" key="4">
    <source>
        <dbReference type="PROSITE" id="PS50835"/>
    </source>
</evidence>
<evidence type="ECO:0000256" key="1">
    <source>
        <dbReference type="ARBA" id="ARBA00022729"/>
    </source>
</evidence>
<keyword evidence="1 3" id="KW-0732">Signal</keyword>
<dbReference type="InterPro" id="IPR007110">
    <property type="entry name" value="Ig-like_dom"/>
</dbReference>
<keyword evidence="2" id="KW-1015">Disulfide bond</keyword>
<dbReference type="InterPro" id="IPR013783">
    <property type="entry name" value="Ig-like_fold"/>
</dbReference>
<evidence type="ECO:0000313" key="6">
    <source>
        <dbReference type="Proteomes" id="UP000655287"/>
    </source>
</evidence>
<dbReference type="PANTHER" id="PTHR45080:SF8">
    <property type="entry name" value="IG-LIKE DOMAIN-CONTAINING PROTEIN"/>
    <property type="match status" value="1"/>
</dbReference>
<dbReference type="GO" id="GO:0050808">
    <property type="term" value="P:synapse organization"/>
    <property type="evidence" value="ECO:0007669"/>
    <property type="project" value="TreeGrafter"/>
</dbReference>
<dbReference type="GO" id="GO:0007156">
    <property type="term" value="P:homophilic cell adhesion via plasma membrane adhesion molecules"/>
    <property type="evidence" value="ECO:0007669"/>
    <property type="project" value="TreeGrafter"/>
</dbReference>
<evidence type="ECO:0000256" key="2">
    <source>
        <dbReference type="ARBA" id="ARBA00023157"/>
    </source>
</evidence>
<accession>A0A919RC39</accession>
<proteinExistence type="predicted"/>
<organism evidence="5 6">
    <name type="scientific">Sphaerisporangium rufum</name>
    <dbReference type="NCBI Taxonomy" id="1381558"/>
    <lineage>
        <taxon>Bacteria</taxon>
        <taxon>Bacillati</taxon>
        <taxon>Actinomycetota</taxon>
        <taxon>Actinomycetes</taxon>
        <taxon>Streptosporangiales</taxon>
        <taxon>Streptosporangiaceae</taxon>
        <taxon>Sphaerisporangium</taxon>
    </lineage>
</organism>
<dbReference type="InterPro" id="IPR036452">
    <property type="entry name" value="Ribo_hydro-like"/>
</dbReference>
<dbReference type="InterPro" id="IPR048527">
    <property type="entry name" value="Sde182_C"/>
</dbReference>
<gene>
    <name evidence="5" type="ORF">Sru01_62440</name>
</gene>
<dbReference type="SUPFAM" id="SSF48726">
    <property type="entry name" value="Immunoglobulin"/>
    <property type="match status" value="1"/>
</dbReference>
<dbReference type="SUPFAM" id="SSF53590">
    <property type="entry name" value="Nucleoside hydrolase"/>
    <property type="match status" value="1"/>
</dbReference>
<dbReference type="RefSeq" id="WP_203993268.1">
    <property type="nucleotide sequence ID" value="NZ_BOOU01000093.1"/>
</dbReference>
<dbReference type="Pfam" id="PF07632">
    <property type="entry name" value="Sde182_NH-like"/>
    <property type="match status" value="1"/>
</dbReference>